<organism evidence="14">
    <name type="scientific">Garlic latent virus</name>
    <dbReference type="NCBI Taxonomy" id="12458"/>
    <lineage>
        <taxon>Viruses</taxon>
        <taxon>Riboviria</taxon>
        <taxon>Orthornavirae</taxon>
        <taxon>Kitrinoviricota</taxon>
        <taxon>Alsuviricetes</taxon>
        <taxon>Tymovirales</taxon>
        <taxon>Betaflexiviridae</taxon>
        <taxon>Quinvirinae</taxon>
        <taxon>Carlavirus</taxon>
        <taxon>Carlavirus latensascalonici</taxon>
        <taxon>Shallot latent virus</taxon>
    </lineage>
</organism>
<dbReference type="Pfam" id="PF02495">
    <property type="entry name" value="TGBp3"/>
    <property type="match status" value="1"/>
</dbReference>
<keyword evidence="7" id="KW-1133">Transmembrane helix</keyword>
<dbReference type="InterPro" id="IPR003411">
    <property type="entry name" value="TGBp3"/>
</dbReference>
<evidence type="ECO:0000256" key="12">
    <source>
        <dbReference type="ARBA" id="ARBA00030266"/>
    </source>
</evidence>
<keyword evidence="9" id="KW-0472">Membrane</keyword>
<evidence type="ECO:0000256" key="9">
    <source>
        <dbReference type="ARBA" id="ARBA00023136"/>
    </source>
</evidence>
<evidence type="ECO:0000256" key="5">
    <source>
        <dbReference type="ARBA" id="ARBA00022692"/>
    </source>
</evidence>
<protein>
    <recommendedName>
        <fullName evidence="3">Movement protein TGBp3</fullName>
    </recommendedName>
    <alternativeName>
        <fullName evidence="12">7 kDa protein</fullName>
    </alternativeName>
    <alternativeName>
        <fullName evidence="13">Triple gene block 3 protein</fullName>
    </alternativeName>
</protein>
<dbReference type="GO" id="GO:0046740">
    <property type="term" value="P:transport of virus in host, cell to cell"/>
    <property type="evidence" value="ECO:0007669"/>
    <property type="project" value="UniProtKB-KW"/>
</dbReference>
<comment type="function">
    <text evidence="11">Plays a role in viral cell-to-cell propagation, by facilitating genome transport to neighboring plant cells through plasmosdesmata. May induce the formation of granular vesicles derived from the Endoplasmic reticulum, which align on actin filaments.</text>
</comment>
<evidence type="ECO:0000256" key="1">
    <source>
        <dbReference type="ARBA" id="ARBA00004625"/>
    </source>
</evidence>
<evidence type="ECO:0000256" key="8">
    <source>
        <dbReference type="ARBA" id="ARBA00023031"/>
    </source>
</evidence>
<proteinExistence type="inferred from homology"/>
<sequence>MQVQPLLALSLGFLVTLFLCYCAENLKTEKCTVIITGESVKFLGCEFTKEFIDFAKVAKPFGSL</sequence>
<evidence type="ECO:0000256" key="3">
    <source>
        <dbReference type="ARBA" id="ARBA00013812"/>
    </source>
</evidence>
<accession>K4NDZ5</accession>
<keyword evidence="6" id="KW-1043">Host membrane</keyword>
<evidence type="ECO:0000256" key="7">
    <source>
        <dbReference type="ARBA" id="ARBA00022989"/>
    </source>
</evidence>
<comment type="subcellular location">
    <subcellularLocation>
        <location evidence="1">Host endoplasmic reticulum membrane</location>
    </subcellularLocation>
</comment>
<dbReference type="GO" id="GO:0044167">
    <property type="term" value="C:host cell endoplasmic reticulum membrane"/>
    <property type="evidence" value="ECO:0007669"/>
    <property type="project" value="UniProtKB-SubCell"/>
</dbReference>
<reference evidence="14" key="1">
    <citation type="submission" date="2012-08" db="EMBL/GenBank/DDBJ databases">
        <title>Molecular identification and partial sequence analysis of Garlic latent virus isolates infecting Allium chinense.</title>
        <authorList>
            <person name="Wu C.C."/>
            <person name="Hong N."/>
            <person name="Liu Y."/>
            <person name="Xu W.X."/>
            <person name="Wang G.P."/>
        </authorList>
    </citation>
    <scope>NUCLEOTIDE SEQUENCE</scope>
    <source>
        <strain evidence="14">GLV-WH5</strain>
    </source>
</reference>
<evidence type="ECO:0000256" key="10">
    <source>
        <dbReference type="ARBA" id="ARBA00023184"/>
    </source>
</evidence>
<keyword evidence="8" id="KW-0916">Viral movement protein</keyword>
<evidence type="ECO:0000256" key="4">
    <source>
        <dbReference type="ARBA" id="ARBA00022448"/>
    </source>
</evidence>
<keyword evidence="5" id="KW-0812">Transmembrane</keyword>
<evidence type="ECO:0000256" key="2">
    <source>
        <dbReference type="ARBA" id="ARBA00010355"/>
    </source>
</evidence>
<dbReference type="EMBL" id="JX513404">
    <property type="protein sequence ID" value="AFV36811.1"/>
    <property type="molecule type" value="Genomic_RNA"/>
</dbReference>
<evidence type="ECO:0000256" key="11">
    <source>
        <dbReference type="ARBA" id="ARBA00025270"/>
    </source>
</evidence>
<keyword evidence="4" id="KW-0813">Transport</keyword>
<name>K4NDZ5_9VIRU</name>
<comment type="similarity">
    <text evidence="2">Belongs to the Tymovirales TGBp3 protein family.</text>
</comment>
<evidence type="ECO:0000313" key="14">
    <source>
        <dbReference type="EMBL" id="AFV36811.1"/>
    </source>
</evidence>
<evidence type="ECO:0000256" key="6">
    <source>
        <dbReference type="ARBA" id="ARBA00022870"/>
    </source>
</evidence>
<keyword evidence="10" id="KW-1038">Host endoplasmic reticulum</keyword>
<evidence type="ECO:0000256" key="13">
    <source>
        <dbReference type="ARBA" id="ARBA00033148"/>
    </source>
</evidence>